<evidence type="ECO:0008006" key="3">
    <source>
        <dbReference type="Google" id="ProtNLM"/>
    </source>
</evidence>
<protein>
    <recommendedName>
        <fullName evidence="3">Transmembrane protein</fullName>
    </recommendedName>
</protein>
<accession>A0A481Z194</accession>
<sequence>MELNLLYFILALFIGFMFIYITAPHPKIIIKHPNLQNVGNITYIDDNNIHYKYKKVKVE</sequence>
<organism evidence="2">
    <name type="scientific">Mimivirus LCMiAC02</name>
    <dbReference type="NCBI Taxonomy" id="2506609"/>
    <lineage>
        <taxon>Viruses</taxon>
        <taxon>Varidnaviria</taxon>
        <taxon>Bamfordvirae</taxon>
        <taxon>Nucleocytoviricota</taxon>
        <taxon>Megaviricetes</taxon>
        <taxon>Imitervirales</taxon>
        <taxon>Mimiviridae</taxon>
        <taxon>Klosneuvirinae</taxon>
    </lineage>
</organism>
<keyword evidence="1" id="KW-0472">Membrane</keyword>
<evidence type="ECO:0000313" key="2">
    <source>
        <dbReference type="EMBL" id="QBK88931.1"/>
    </source>
</evidence>
<dbReference type="EMBL" id="MK500406">
    <property type="protein sequence ID" value="QBK88931.1"/>
    <property type="molecule type" value="Genomic_DNA"/>
</dbReference>
<name>A0A481Z194_9VIRU</name>
<gene>
    <name evidence="2" type="ORF">LCMiAC02_00240</name>
</gene>
<feature type="transmembrane region" description="Helical" evidence="1">
    <location>
        <begin position="6"/>
        <end position="23"/>
    </location>
</feature>
<proteinExistence type="predicted"/>
<keyword evidence="1" id="KW-1133">Transmembrane helix</keyword>
<evidence type="ECO:0000256" key="1">
    <source>
        <dbReference type="SAM" id="Phobius"/>
    </source>
</evidence>
<reference evidence="2" key="1">
    <citation type="journal article" date="2019" name="MBio">
        <title>Virus Genomes from Deep Sea Sediments Expand the Ocean Megavirome and Support Independent Origins of Viral Gigantism.</title>
        <authorList>
            <person name="Backstrom D."/>
            <person name="Yutin N."/>
            <person name="Jorgensen S.L."/>
            <person name="Dharamshi J."/>
            <person name="Homa F."/>
            <person name="Zaremba-Niedwiedzka K."/>
            <person name="Spang A."/>
            <person name="Wolf Y.I."/>
            <person name="Koonin E.V."/>
            <person name="Ettema T.J."/>
        </authorList>
    </citation>
    <scope>NUCLEOTIDE SEQUENCE</scope>
</reference>
<keyword evidence="1" id="KW-0812">Transmembrane</keyword>